<gene>
    <name evidence="2" type="ORF">BaRGS_00023431</name>
</gene>
<evidence type="ECO:0000256" key="1">
    <source>
        <dbReference type="SAM" id="MobiDB-lite"/>
    </source>
</evidence>
<comment type="caution">
    <text evidence="2">The sequence shown here is derived from an EMBL/GenBank/DDBJ whole genome shotgun (WGS) entry which is preliminary data.</text>
</comment>
<dbReference type="AlphaFoldDB" id="A0ABD0KEH0"/>
<accession>A0ABD0KEH0</accession>
<proteinExistence type="predicted"/>
<evidence type="ECO:0000313" key="2">
    <source>
        <dbReference type="EMBL" id="KAK7485332.1"/>
    </source>
</evidence>
<name>A0ABD0KEH0_9CAEN</name>
<reference evidence="2 3" key="1">
    <citation type="journal article" date="2023" name="Sci. Data">
        <title>Genome assembly of the Korean intertidal mud-creeper Batillaria attramentaria.</title>
        <authorList>
            <person name="Patra A.K."/>
            <person name="Ho P.T."/>
            <person name="Jun S."/>
            <person name="Lee S.J."/>
            <person name="Kim Y."/>
            <person name="Won Y.J."/>
        </authorList>
    </citation>
    <scope>NUCLEOTIDE SEQUENCE [LARGE SCALE GENOMIC DNA]</scope>
    <source>
        <strain evidence="2">Wonlab-2016</strain>
    </source>
</reference>
<evidence type="ECO:0000313" key="3">
    <source>
        <dbReference type="Proteomes" id="UP001519460"/>
    </source>
</evidence>
<dbReference type="Proteomes" id="UP001519460">
    <property type="component" value="Unassembled WGS sequence"/>
</dbReference>
<sequence length="104" mass="11588">MSLSGLLKSDESQVNSTGLCPPDSHRTSFGVPQDKFSGSEFKLDASQNKKHLKLKSQIKCQQTSSVSDNFSHLCLSWVTGTDRLSDLIMYWHTTPSSSTCQEWC</sequence>
<feature type="region of interest" description="Disordered" evidence="1">
    <location>
        <begin position="1"/>
        <end position="33"/>
    </location>
</feature>
<protein>
    <submittedName>
        <fullName evidence="2">Uncharacterized protein</fullName>
    </submittedName>
</protein>
<dbReference type="EMBL" id="JACVVK020000196">
    <property type="protein sequence ID" value="KAK7485332.1"/>
    <property type="molecule type" value="Genomic_DNA"/>
</dbReference>
<keyword evidence="3" id="KW-1185">Reference proteome</keyword>
<organism evidence="2 3">
    <name type="scientific">Batillaria attramentaria</name>
    <dbReference type="NCBI Taxonomy" id="370345"/>
    <lineage>
        <taxon>Eukaryota</taxon>
        <taxon>Metazoa</taxon>
        <taxon>Spiralia</taxon>
        <taxon>Lophotrochozoa</taxon>
        <taxon>Mollusca</taxon>
        <taxon>Gastropoda</taxon>
        <taxon>Caenogastropoda</taxon>
        <taxon>Sorbeoconcha</taxon>
        <taxon>Cerithioidea</taxon>
        <taxon>Batillariidae</taxon>
        <taxon>Batillaria</taxon>
    </lineage>
</organism>